<sequence length="207" mass="23897">MNYLTELLAFYKWLETALISPVQQAYWHLLMWANNRAAVRDELGDWYWPVAFNLPNTVVMRFLGLKKHYQVVHLREQLIRTGRVQYEKHPAQKAGVYRLNPFNKGLETIWIVSEKGCARTQVWNCADTSPAPGAGTYINSLNNKQAFLSGSIPEDAPSPNGFNLLPEISEEEKAAIRARYPDNDVAAFYAIWESREKKQLEIKNLRR</sequence>
<keyword evidence="1" id="KW-0378">Hydrolase</keyword>
<dbReference type="AlphaFoldDB" id="A0A4P9C963"/>
<name>A0A4P9C963_EUBML</name>
<evidence type="ECO:0000313" key="1">
    <source>
        <dbReference type="EMBL" id="QCT71192.1"/>
    </source>
</evidence>
<protein>
    <submittedName>
        <fullName evidence="1">Restriction endonuclease subunit S</fullName>
    </submittedName>
</protein>
<dbReference type="RefSeq" id="WP_096920463.1">
    <property type="nucleotide sequence ID" value="NZ_CABJDW020000003.1"/>
</dbReference>
<keyword evidence="1" id="KW-0540">Nuclease</keyword>
<keyword evidence="2" id="KW-1185">Reference proteome</keyword>
<organism evidence="1 2">
    <name type="scientific">Eubacterium maltosivorans</name>
    <dbReference type="NCBI Taxonomy" id="2041044"/>
    <lineage>
        <taxon>Bacteria</taxon>
        <taxon>Bacillati</taxon>
        <taxon>Bacillota</taxon>
        <taxon>Clostridia</taxon>
        <taxon>Eubacteriales</taxon>
        <taxon>Eubacteriaceae</taxon>
        <taxon>Eubacterium</taxon>
    </lineage>
</organism>
<evidence type="ECO:0000313" key="2">
    <source>
        <dbReference type="Proteomes" id="UP000218387"/>
    </source>
</evidence>
<gene>
    <name evidence="1" type="ORF">CPZ25_007580</name>
</gene>
<dbReference type="KEGG" id="emt:CPZ25_007580"/>
<dbReference type="GO" id="GO:0004519">
    <property type="term" value="F:endonuclease activity"/>
    <property type="evidence" value="ECO:0007669"/>
    <property type="project" value="UniProtKB-KW"/>
</dbReference>
<reference evidence="1 2" key="1">
    <citation type="submission" date="2018-05" db="EMBL/GenBank/DDBJ databases">
        <title>Genome comparison of Eubacterium sp.</title>
        <authorList>
            <person name="Feng Y."/>
            <person name="Sanchez-Andrea I."/>
            <person name="Stams A.J.M."/>
            <person name="De Vos W.M."/>
        </authorList>
    </citation>
    <scope>NUCLEOTIDE SEQUENCE [LARGE SCALE GENOMIC DNA]</scope>
    <source>
        <strain evidence="1 2">YI</strain>
    </source>
</reference>
<accession>A0A4P9C963</accession>
<proteinExistence type="predicted"/>
<dbReference type="EMBL" id="CP029487">
    <property type="protein sequence ID" value="QCT71192.1"/>
    <property type="molecule type" value="Genomic_DNA"/>
</dbReference>
<dbReference type="Proteomes" id="UP000218387">
    <property type="component" value="Chromosome"/>
</dbReference>
<keyword evidence="1" id="KW-0255">Endonuclease</keyword>